<sequence>MLLRNSIIASAIVLGLQVPLALASESTNMDTTYPVTKGELERLHINNLVLQAQVQAAQLSRQLAENKGEVSPVPQTTVTGDVGYTTLPGGMSRPGINNSRAAVLEITGRDKNLKATLQLPSGQTLIVSNGSKITGTELTVKNISLSGVLLSDGSLLTF</sequence>
<evidence type="ECO:0000256" key="1">
    <source>
        <dbReference type="SAM" id="SignalP"/>
    </source>
</evidence>
<dbReference type="Proteomes" id="UP001276300">
    <property type="component" value="Unassembled WGS sequence"/>
</dbReference>
<gene>
    <name evidence="2" type="primary">pilP</name>
    <name evidence="2" type="ORF">QWU01_22930</name>
</gene>
<evidence type="ECO:0000313" key="2">
    <source>
        <dbReference type="EMBL" id="MDW3779659.1"/>
    </source>
</evidence>
<dbReference type="RefSeq" id="WP_318243150.1">
    <property type="nucleotide sequence ID" value="NZ_JAMWJA010000011.1"/>
</dbReference>
<dbReference type="InterPro" id="IPR022753">
    <property type="entry name" value="T4SS_pilus_biogen_PilP"/>
</dbReference>
<dbReference type="AlphaFoldDB" id="A0AAW9CBG1"/>
<accession>A0AAW9CBG1</accession>
<organism evidence="2 3">
    <name type="scientific">Kluyvera cryocrescens</name>
    <name type="common">Kluyvera citrophila</name>
    <dbReference type="NCBI Taxonomy" id="580"/>
    <lineage>
        <taxon>Bacteria</taxon>
        <taxon>Pseudomonadati</taxon>
        <taxon>Pseudomonadota</taxon>
        <taxon>Gammaproteobacteria</taxon>
        <taxon>Enterobacterales</taxon>
        <taxon>Enterobacteriaceae</taxon>
        <taxon>Kluyvera</taxon>
    </lineage>
</organism>
<evidence type="ECO:0000313" key="3">
    <source>
        <dbReference type="Proteomes" id="UP001276300"/>
    </source>
</evidence>
<name>A0AAW9CBG1_KLUCR</name>
<proteinExistence type="predicted"/>
<feature type="chain" id="PRO_5043409808" evidence="1">
    <location>
        <begin position="24"/>
        <end position="158"/>
    </location>
</feature>
<keyword evidence="1" id="KW-0732">Signal</keyword>
<feature type="signal peptide" evidence="1">
    <location>
        <begin position="1"/>
        <end position="23"/>
    </location>
</feature>
<protein>
    <submittedName>
        <fullName evidence="2">Type IV pilus biogenesis protein PilP</fullName>
    </submittedName>
</protein>
<dbReference type="EMBL" id="JAUEQX010000023">
    <property type="protein sequence ID" value="MDW3779659.1"/>
    <property type="molecule type" value="Genomic_DNA"/>
</dbReference>
<reference evidence="2" key="1">
    <citation type="journal article" date="2023" name="J Glob Antimicrob Resist">
        <title>Emergence of NDM-1 and KPC-3 carbapenemases in Kluyvera cryocrescens: Investigating genetic heterogeneity and acquisition routes of blaNDM-1 in Enterobacterales species in Portugal.</title>
        <authorList>
            <person name="Loiodice M."/>
            <person name="Ribeiro M."/>
            <person name="Peixe L."/>
            <person name="Novais A."/>
        </authorList>
    </citation>
    <scope>NUCLEOTIDE SEQUENCE</scope>
    <source>
        <strain evidence="2">K629</strain>
    </source>
</reference>
<comment type="caution">
    <text evidence="2">The sequence shown here is derived from an EMBL/GenBank/DDBJ whole genome shotgun (WGS) entry which is preliminary data.</text>
</comment>
<dbReference type="NCBIfam" id="TIGR03021">
    <property type="entry name" value="pilP_fam"/>
    <property type="match status" value="1"/>
</dbReference>